<evidence type="ECO:0000313" key="1">
    <source>
        <dbReference type="EMBL" id="GBP14224.1"/>
    </source>
</evidence>
<sequence>MKSGQRLTLQPSSKNNRIILNSKQARPTSYCDSRAATEVGRSACIPLGAPAAAGVSRTGRQRIDTYGTRRAGHKNYPEKIEPILKAPNLTNVTALKAFVGMGRQTEILAEHLKEQFTPHPTSDSLETASHPVRVERHVQAFLGAPVPPLSGDYFVSLAETVKTFFRLPKRKALQGNTPDYALSKKLEDGLCPDRRQRLPIRIKPTADHATVQHRQAVRAYHAATPVPPTDNKTGTVWVSQ</sequence>
<keyword evidence="2" id="KW-1185">Reference proteome</keyword>
<dbReference type="Proteomes" id="UP000299102">
    <property type="component" value="Unassembled WGS sequence"/>
</dbReference>
<accession>A0A4C1TJG0</accession>
<name>A0A4C1TJG0_EUMVA</name>
<proteinExistence type="predicted"/>
<organism evidence="1 2">
    <name type="scientific">Eumeta variegata</name>
    <name type="common">Bagworm moth</name>
    <name type="synonym">Eumeta japonica</name>
    <dbReference type="NCBI Taxonomy" id="151549"/>
    <lineage>
        <taxon>Eukaryota</taxon>
        <taxon>Metazoa</taxon>
        <taxon>Ecdysozoa</taxon>
        <taxon>Arthropoda</taxon>
        <taxon>Hexapoda</taxon>
        <taxon>Insecta</taxon>
        <taxon>Pterygota</taxon>
        <taxon>Neoptera</taxon>
        <taxon>Endopterygota</taxon>
        <taxon>Lepidoptera</taxon>
        <taxon>Glossata</taxon>
        <taxon>Ditrysia</taxon>
        <taxon>Tineoidea</taxon>
        <taxon>Psychidae</taxon>
        <taxon>Oiketicinae</taxon>
        <taxon>Eumeta</taxon>
    </lineage>
</organism>
<comment type="caution">
    <text evidence="1">The sequence shown here is derived from an EMBL/GenBank/DDBJ whole genome shotgun (WGS) entry which is preliminary data.</text>
</comment>
<evidence type="ECO:0000313" key="2">
    <source>
        <dbReference type="Proteomes" id="UP000299102"/>
    </source>
</evidence>
<gene>
    <name evidence="1" type="ORF">EVAR_7650_1</name>
</gene>
<dbReference type="AlphaFoldDB" id="A0A4C1TJG0"/>
<dbReference type="OrthoDB" id="412981at2759"/>
<protein>
    <submittedName>
        <fullName evidence="1">Uncharacterized protein</fullName>
    </submittedName>
</protein>
<dbReference type="EMBL" id="BGZK01000062">
    <property type="protein sequence ID" value="GBP14224.1"/>
    <property type="molecule type" value="Genomic_DNA"/>
</dbReference>
<reference evidence="1 2" key="1">
    <citation type="journal article" date="2019" name="Commun. Biol.">
        <title>The bagworm genome reveals a unique fibroin gene that provides high tensile strength.</title>
        <authorList>
            <person name="Kono N."/>
            <person name="Nakamura H."/>
            <person name="Ohtoshi R."/>
            <person name="Tomita M."/>
            <person name="Numata K."/>
            <person name="Arakawa K."/>
        </authorList>
    </citation>
    <scope>NUCLEOTIDE SEQUENCE [LARGE SCALE GENOMIC DNA]</scope>
</reference>